<proteinExistence type="predicted"/>
<accession>A0A7Z7FKQ6</accession>
<dbReference type="InterPro" id="IPR001126">
    <property type="entry name" value="UmuC"/>
</dbReference>
<dbReference type="AlphaFoldDB" id="A0A7Z7FKQ6"/>
<dbReference type="SUPFAM" id="SSF56672">
    <property type="entry name" value="DNA/RNA polymerases"/>
    <property type="match status" value="1"/>
</dbReference>
<dbReference type="Pfam" id="PF00817">
    <property type="entry name" value="IMS"/>
    <property type="match status" value="1"/>
</dbReference>
<organism evidence="2 3">
    <name type="scientific">Paraburkholderia steynii</name>
    <dbReference type="NCBI Taxonomy" id="1245441"/>
    <lineage>
        <taxon>Bacteria</taxon>
        <taxon>Pseudomonadati</taxon>
        <taxon>Pseudomonadota</taxon>
        <taxon>Betaproteobacteria</taxon>
        <taxon>Burkholderiales</taxon>
        <taxon>Burkholderiaceae</taxon>
        <taxon>Paraburkholderia</taxon>
    </lineage>
</organism>
<evidence type="ECO:0000313" key="2">
    <source>
        <dbReference type="EMBL" id="SDI93200.1"/>
    </source>
</evidence>
<dbReference type="Proteomes" id="UP000198900">
    <property type="component" value="Unassembled WGS sequence"/>
</dbReference>
<sequence length="104" mass="10960">MFRPKWSREPDDGAGLAVLEKERVIAADPSARADGVCIGMRRGGVLTLAPATIMQERDGSAEVNAVREIATGLLNLSPQVAIAEESTVLVDVSGVALIFAQVSR</sequence>
<dbReference type="InterPro" id="IPR043502">
    <property type="entry name" value="DNA/RNA_pol_sf"/>
</dbReference>
<evidence type="ECO:0000259" key="1">
    <source>
        <dbReference type="Pfam" id="PF00817"/>
    </source>
</evidence>
<name>A0A7Z7FKQ6_9BURK</name>
<gene>
    <name evidence="2" type="ORF">SAMN04487926_12796</name>
</gene>
<feature type="domain" description="UmuC" evidence="1">
    <location>
        <begin position="16"/>
        <end position="96"/>
    </location>
</feature>
<keyword evidence="3" id="KW-1185">Reference proteome</keyword>
<dbReference type="EMBL" id="FNDI01000027">
    <property type="protein sequence ID" value="SDI93200.1"/>
    <property type="molecule type" value="Genomic_DNA"/>
</dbReference>
<dbReference type="GO" id="GO:0006281">
    <property type="term" value="P:DNA repair"/>
    <property type="evidence" value="ECO:0007669"/>
    <property type="project" value="InterPro"/>
</dbReference>
<reference evidence="2" key="1">
    <citation type="submission" date="2016-10" db="EMBL/GenBank/DDBJ databases">
        <authorList>
            <person name="Varghese N."/>
            <person name="Submissions S."/>
        </authorList>
    </citation>
    <scope>NUCLEOTIDE SEQUENCE [LARGE SCALE GENOMIC DNA]</scope>
    <source>
        <strain evidence="2">YR281</strain>
    </source>
</reference>
<evidence type="ECO:0000313" key="3">
    <source>
        <dbReference type="Proteomes" id="UP000198900"/>
    </source>
</evidence>
<protein>
    <submittedName>
        <fullName evidence="2">ImpB/mucB/samB family protein</fullName>
    </submittedName>
</protein>
<comment type="caution">
    <text evidence="2">The sequence shown here is derived from an EMBL/GenBank/DDBJ whole genome shotgun (WGS) entry which is preliminary data.</text>
</comment>